<dbReference type="Pfam" id="PF07524">
    <property type="entry name" value="Bromo_TP"/>
    <property type="match status" value="1"/>
</dbReference>
<dbReference type="PANTHER" id="PTHR46452">
    <property type="entry name" value="TRANSCRIPTION INITIATION FACTOR TFIID SUBUNIT 3"/>
    <property type="match status" value="1"/>
</dbReference>
<organism evidence="11 12">
    <name type="scientific">Oopsacas minuta</name>
    <dbReference type="NCBI Taxonomy" id="111878"/>
    <lineage>
        <taxon>Eukaryota</taxon>
        <taxon>Metazoa</taxon>
        <taxon>Porifera</taxon>
        <taxon>Hexactinellida</taxon>
        <taxon>Hexasterophora</taxon>
        <taxon>Lyssacinosida</taxon>
        <taxon>Leucopsacidae</taxon>
        <taxon>Oopsacas</taxon>
    </lineage>
</organism>
<evidence type="ECO:0000256" key="9">
    <source>
        <dbReference type="SAM" id="MobiDB-lite"/>
    </source>
</evidence>
<evidence type="ECO:0000313" key="12">
    <source>
        <dbReference type="Proteomes" id="UP001165289"/>
    </source>
</evidence>
<feature type="compositionally biased region" description="Polar residues" evidence="9">
    <location>
        <begin position="213"/>
        <end position="222"/>
    </location>
</feature>
<keyword evidence="12" id="KW-1185">Reference proteome</keyword>
<feature type="region of interest" description="Disordered" evidence="9">
    <location>
        <begin position="320"/>
        <end position="351"/>
    </location>
</feature>
<evidence type="ECO:0000256" key="4">
    <source>
        <dbReference type="ARBA" id="ARBA00022833"/>
    </source>
</evidence>
<feature type="compositionally biased region" description="Polar residues" evidence="9">
    <location>
        <begin position="700"/>
        <end position="712"/>
    </location>
</feature>
<dbReference type="Proteomes" id="UP001165289">
    <property type="component" value="Unassembled WGS sequence"/>
</dbReference>
<keyword evidence="7" id="KW-0539">Nucleus</keyword>
<keyword evidence="6" id="KW-0804">Transcription</keyword>
<evidence type="ECO:0000256" key="3">
    <source>
        <dbReference type="ARBA" id="ARBA00022771"/>
    </source>
</evidence>
<dbReference type="PROSITE" id="PS01359">
    <property type="entry name" value="ZF_PHD_1"/>
    <property type="match status" value="1"/>
</dbReference>
<dbReference type="PROSITE" id="PS50016">
    <property type="entry name" value="ZF_PHD_2"/>
    <property type="match status" value="1"/>
</dbReference>
<accession>A0AAV7JP41</accession>
<dbReference type="Gene3D" id="1.10.20.10">
    <property type="entry name" value="Histone, subunit A"/>
    <property type="match status" value="1"/>
</dbReference>
<evidence type="ECO:0000256" key="8">
    <source>
        <dbReference type="PROSITE-ProRule" id="PRU00146"/>
    </source>
</evidence>
<feature type="region of interest" description="Disordered" evidence="9">
    <location>
        <begin position="677"/>
        <end position="712"/>
    </location>
</feature>
<evidence type="ECO:0000256" key="6">
    <source>
        <dbReference type="ARBA" id="ARBA00023163"/>
    </source>
</evidence>
<dbReference type="PANTHER" id="PTHR46452:SF1">
    <property type="entry name" value="TRANSCRIPTION INITIATION FACTOR TFIID SUBUNIT 3"/>
    <property type="match status" value="1"/>
</dbReference>
<dbReference type="SMART" id="SM00576">
    <property type="entry name" value="BTP"/>
    <property type="match status" value="1"/>
</dbReference>
<keyword evidence="5" id="KW-0805">Transcription regulation</keyword>
<dbReference type="InterPro" id="IPR001965">
    <property type="entry name" value="Znf_PHD"/>
</dbReference>
<dbReference type="SMART" id="SM00249">
    <property type="entry name" value="PHD"/>
    <property type="match status" value="1"/>
</dbReference>
<keyword evidence="2" id="KW-0479">Metal-binding</keyword>
<evidence type="ECO:0000259" key="10">
    <source>
        <dbReference type="PROSITE" id="PS50016"/>
    </source>
</evidence>
<comment type="subcellular location">
    <subcellularLocation>
        <location evidence="1">Nucleus</location>
    </subcellularLocation>
</comment>
<feature type="domain" description="PHD-type" evidence="10">
    <location>
        <begin position="621"/>
        <end position="673"/>
    </location>
</feature>
<dbReference type="InterPro" id="IPR011011">
    <property type="entry name" value="Znf_FYVE_PHD"/>
</dbReference>
<evidence type="ECO:0000256" key="2">
    <source>
        <dbReference type="ARBA" id="ARBA00022723"/>
    </source>
</evidence>
<comment type="caution">
    <text evidence="11">The sequence shown here is derived from an EMBL/GenBank/DDBJ whole genome shotgun (WGS) entry which is preliminary data.</text>
</comment>
<dbReference type="InterPro" id="IPR013083">
    <property type="entry name" value="Znf_RING/FYVE/PHD"/>
</dbReference>
<keyword evidence="4" id="KW-0862">Zinc</keyword>
<reference evidence="11 12" key="1">
    <citation type="journal article" date="2023" name="BMC Biol.">
        <title>The compact genome of the sponge Oopsacas minuta (Hexactinellida) is lacking key metazoan core genes.</title>
        <authorList>
            <person name="Santini S."/>
            <person name="Schenkelaars Q."/>
            <person name="Jourda C."/>
            <person name="Duchesne M."/>
            <person name="Belahbib H."/>
            <person name="Rocher C."/>
            <person name="Selva M."/>
            <person name="Riesgo A."/>
            <person name="Vervoort M."/>
            <person name="Leys S.P."/>
            <person name="Kodjabachian L."/>
            <person name="Le Bivic A."/>
            <person name="Borchiellini C."/>
            <person name="Claverie J.M."/>
            <person name="Renard E."/>
        </authorList>
    </citation>
    <scope>NUCLEOTIDE SEQUENCE [LARGE SCALE GENOMIC DNA]</scope>
    <source>
        <strain evidence="11">SPO-2</strain>
    </source>
</reference>
<dbReference type="InterPro" id="IPR019786">
    <property type="entry name" value="Zinc_finger_PHD-type_CS"/>
</dbReference>
<evidence type="ECO:0000256" key="5">
    <source>
        <dbReference type="ARBA" id="ARBA00023015"/>
    </source>
</evidence>
<dbReference type="GO" id="GO:0005669">
    <property type="term" value="C:transcription factor TFIID complex"/>
    <property type="evidence" value="ECO:0007669"/>
    <property type="project" value="TreeGrafter"/>
</dbReference>
<dbReference type="Gene3D" id="3.30.40.10">
    <property type="entry name" value="Zinc/RING finger domain, C3HC4 (zinc finger)"/>
    <property type="match status" value="1"/>
</dbReference>
<dbReference type="GO" id="GO:0008270">
    <property type="term" value="F:zinc ion binding"/>
    <property type="evidence" value="ECO:0007669"/>
    <property type="project" value="UniProtKB-KW"/>
</dbReference>
<dbReference type="EMBL" id="JAKMXF010000310">
    <property type="protein sequence ID" value="KAI6650743.1"/>
    <property type="molecule type" value="Genomic_DNA"/>
</dbReference>
<feature type="region of interest" description="Disordered" evidence="9">
    <location>
        <begin position="127"/>
        <end position="222"/>
    </location>
</feature>
<dbReference type="GO" id="GO:0002039">
    <property type="term" value="F:p53 binding"/>
    <property type="evidence" value="ECO:0007669"/>
    <property type="project" value="TreeGrafter"/>
</dbReference>
<feature type="compositionally biased region" description="Basic residues" evidence="9">
    <location>
        <begin position="679"/>
        <end position="695"/>
    </location>
</feature>
<evidence type="ECO:0000313" key="11">
    <source>
        <dbReference type="EMBL" id="KAI6650743.1"/>
    </source>
</evidence>
<evidence type="ECO:0000256" key="1">
    <source>
        <dbReference type="ARBA" id="ARBA00004123"/>
    </source>
</evidence>
<keyword evidence="3 8" id="KW-0863">Zinc-finger</keyword>
<dbReference type="GO" id="GO:0046982">
    <property type="term" value="F:protein heterodimerization activity"/>
    <property type="evidence" value="ECO:0007669"/>
    <property type="project" value="InterPro"/>
</dbReference>
<proteinExistence type="predicted"/>
<name>A0AAV7JP41_9METZ</name>
<sequence>MESYTHSALKIVVAQMCQVLGWHAMQPVTLDILVDLLHKYLMKLGSTTCEYALLANRTEPNLDDLFSTFRHMRINLEEMRSFVQHVEMPRSLANFPFKQQAVSKLRFDHCISGESYVNSPNERLQCIPSYMPPLSESSKEQREDDEESGFGDLPELQVGEHREDTVGSHAEPPAPRPLPPIKSESPRQEDDVTHKLETDLRLSEDEAQETDKPTTPNLSVTNSTALQQDDLSSLSHVDTDLTFVPLSYSPTGDLHNLSDVAEDWSNPLETVEISASQVLSTEDVIESADSTDSTYDADNEKMELILPDAIQDPLLPLNSPQQPNSPVHTPKTQPIDTQDHYTHKPTSTVSMKTPDRILEGSKWIAQLKRENEQRLERIGHSEKCLNELIGREWDCPISDTIHEVTAPDIKCENMKDNSRLVLYRAGISTYQHPSNEVLTQPQANLPVKKRHIPTHESLHSSSSLDITPDEVTRPPIRLSLNLKKKEVTSSTPTSPLPISIPLSTLSVLSPAVNVLPKIKVKTSSKRAISHPPIKKIKPTIDTESEQLIVSIPLSSIILPSSSITLPEYTPDLIEDTDTLISIPLQKLDRKPIHPGLTVESSLTSEVSSIERVDIGIGGHREYLCPMCRNGYDGSLMICCDGNCTDTWYHGKCVGIFEAPGPNQTWYCPQCSNQNTHTSEHKKHKKAKKHKKHRHSHSESVTSVQTTLSENDL</sequence>
<protein>
    <submittedName>
        <fullName evidence="11">Transcription initiation factor TFIID subunit 3-like</fullName>
    </submittedName>
</protein>
<dbReference type="InterPro" id="IPR006565">
    <property type="entry name" value="BTP"/>
</dbReference>
<dbReference type="InterPro" id="IPR009072">
    <property type="entry name" value="Histone-fold"/>
</dbReference>
<feature type="compositionally biased region" description="Basic and acidic residues" evidence="9">
    <location>
        <begin position="184"/>
        <end position="212"/>
    </location>
</feature>
<dbReference type="AlphaFoldDB" id="A0AAV7JP41"/>
<dbReference type="SUPFAM" id="SSF57903">
    <property type="entry name" value="FYVE/PHD zinc finger"/>
    <property type="match status" value="1"/>
</dbReference>
<evidence type="ECO:0000256" key="7">
    <source>
        <dbReference type="ARBA" id="ARBA00023242"/>
    </source>
</evidence>
<dbReference type="InterPro" id="IPR019787">
    <property type="entry name" value="Znf_PHD-finger"/>
</dbReference>
<gene>
    <name evidence="11" type="ORF">LOD99_7794</name>
</gene>
<dbReference type="Pfam" id="PF00628">
    <property type="entry name" value="PHD"/>
    <property type="match status" value="1"/>
</dbReference>
<dbReference type="GO" id="GO:0045944">
    <property type="term" value="P:positive regulation of transcription by RNA polymerase II"/>
    <property type="evidence" value="ECO:0007669"/>
    <property type="project" value="TreeGrafter"/>
</dbReference>
<dbReference type="CDD" id="cd15522">
    <property type="entry name" value="PHD_TAF3"/>
    <property type="match status" value="1"/>
</dbReference>